<dbReference type="Proteomes" id="UP001287286">
    <property type="component" value="Unassembled WGS sequence"/>
</dbReference>
<feature type="signal peptide" evidence="1">
    <location>
        <begin position="1"/>
        <end position="19"/>
    </location>
</feature>
<accession>A0ABR0BFG6</accession>
<protein>
    <recommendedName>
        <fullName evidence="4">IDI-2</fullName>
    </recommendedName>
</protein>
<sequence length="157" mass="16865">MKLLNVLLMALVHARSGFSTPVEDVAGQCGALGVMKVDTSALPAGVDPGAIRKCAEHPVAASPNPIAKRDCWYGKNSGCSKGYCWKSCGGNGQWCWTAFNDGYGNWIGCSNDNQCNTNQACGIGQHKEWKQDIVTGERGRWLSGGFHILDGVRHLNP</sequence>
<feature type="chain" id="PRO_5046143775" description="IDI-2" evidence="1">
    <location>
        <begin position="20"/>
        <end position="157"/>
    </location>
</feature>
<keyword evidence="3" id="KW-1185">Reference proteome</keyword>
<name>A0ABR0BFG6_PURLI</name>
<gene>
    <name evidence="2" type="ORF">Purlil1_12936</name>
</gene>
<organism evidence="2 3">
    <name type="scientific">Purpureocillium lilacinum</name>
    <name type="common">Paecilomyces lilacinus</name>
    <dbReference type="NCBI Taxonomy" id="33203"/>
    <lineage>
        <taxon>Eukaryota</taxon>
        <taxon>Fungi</taxon>
        <taxon>Dikarya</taxon>
        <taxon>Ascomycota</taxon>
        <taxon>Pezizomycotina</taxon>
        <taxon>Sordariomycetes</taxon>
        <taxon>Hypocreomycetidae</taxon>
        <taxon>Hypocreales</taxon>
        <taxon>Ophiocordycipitaceae</taxon>
        <taxon>Purpureocillium</taxon>
    </lineage>
</organism>
<comment type="caution">
    <text evidence="2">The sequence shown here is derived from an EMBL/GenBank/DDBJ whole genome shotgun (WGS) entry which is preliminary data.</text>
</comment>
<evidence type="ECO:0000256" key="1">
    <source>
        <dbReference type="SAM" id="SignalP"/>
    </source>
</evidence>
<evidence type="ECO:0000313" key="2">
    <source>
        <dbReference type="EMBL" id="KAK4074624.1"/>
    </source>
</evidence>
<proteinExistence type="predicted"/>
<reference evidence="2 3" key="1">
    <citation type="journal article" date="2024" name="Microbiol. Resour. Announc.">
        <title>Genome annotations for the ascomycete fungi Trichoderma harzianum, Trichoderma aggressivum, and Purpureocillium lilacinum.</title>
        <authorList>
            <person name="Beijen E.P.W."/>
            <person name="Ohm R.A."/>
        </authorList>
    </citation>
    <scope>NUCLEOTIDE SEQUENCE [LARGE SCALE GENOMIC DNA]</scope>
    <source>
        <strain evidence="2 3">CBS 150709</strain>
    </source>
</reference>
<evidence type="ECO:0008006" key="4">
    <source>
        <dbReference type="Google" id="ProtNLM"/>
    </source>
</evidence>
<evidence type="ECO:0000313" key="3">
    <source>
        <dbReference type="Proteomes" id="UP001287286"/>
    </source>
</evidence>
<dbReference type="EMBL" id="JAWRVI010000148">
    <property type="protein sequence ID" value="KAK4074624.1"/>
    <property type="molecule type" value="Genomic_DNA"/>
</dbReference>
<keyword evidence="1" id="KW-0732">Signal</keyword>